<dbReference type="PANTHER" id="PTHR41533:SF2">
    <property type="entry name" value="BLR7131 PROTEIN"/>
    <property type="match status" value="1"/>
</dbReference>
<evidence type="ECO:0000256" key="5">
    <source>
        <dbReference type="ARBA" id="ARBA00022984"/>
    </source>
</evidence>
<dbReference type="Proteomes" id="UP000198432">
    <property type="component" value="Unassembled WGS sequence"/>
</dbReference>
<dbReference type="SUPFAM" id="SSF141523">
    <property type="entry name" value="L,D-transpeptidase catalytic domain-like"/>
    <property type="match status" value="1"/>
</dbReference>
<sequence length="561" mass="65185">MKRTNIDIPFPHYLLGLLLLLVPFLSTGATPAKLPGNSNTIGSATKVDSTYLEEYIGHEREFRHQLDLVEQFYQDRDYRLAWFENDRLIPQADKLIAAIEKANKHGLNPKAYSLSDLREMSRDYTALSASSPQKAQKKQELDLALTASYFNYASDFYKGEVDPHSAAAIEWEVKKNRIKLNKALEVVLQERENNPFYEFDAIHEGYQKLRNALVEYRQIQERGGWPKVQGEGIVKLNDTAKVVLDVRRRLFPQQPINRQDSTAYVYDARLEQAVRDFQQHHGLVVDGVLGPNTYKALNVSVDERIDQILVNMERWRWLPKDLDPKGDDERYLMVNIPAFRVRVMENGEEVMQMKAVVGETMNSTPVFSHRIQYLMFSPYWNVPNSIVEEDIKPHLQRDLGWLERNNMEMVTTFGANADRVPVSRVNWNTMTAQNFEYRIRERPSANNALGRVKFMFPNEYAVYLHDTPADHLFSERDRDFSHGCVRVERPADLATYLLQDKGWSRSQVLRAMNAREQQRVNLEEDVPVYLVYFTAWVGDDGEVHFRDDLYGHDKALAQKLF</sequence>
<organism evidence="9 10">
    <name type="scientific">Pontibacter ummariensis</name>
    <dbReference type="NCBI Taxonomy" id="1610492"/>
    <lineage>
        <taxon>Bacteria</taxon>
        <taxon>Pseudomonadati</taxon>
        <taxon>Bacteroidota</taxon>
        <taxon>Cytophagia</taxon>
        <taxon>Cytophagales</taxon>
        <taxon>Hymenobacteraceae</taxon>
        <taxon>Pontibacter</taxon>
    </lineage>
</organism>
<evidence type="ECO:0000313" key="9">
    <source>
        <dbReference type="EMBL" id="SNS87068.1"/>
    </source>
</evidence>
<keyword evidence="4 7" id="KW-0133">Cell shape</keyword>
<dbReference type="InterPro" id="IPR036366">
    <property type="entry name" value="PGBDSf"/>
</dbReference>
<dbReference type="Gene3D" id="2.40.440.10">
    <property type="entry name" value="L,D-transpeptidase catalytic domain-like"/>
    <property type="match status" value="1"/>
</dbReference>
<dbReference type="PROSITE" id="PS52029">
    <property type="entry name" value="LD_TPASE"/>
    <property type="match status" value="1"/>
</dbReference>
<dbReference type="Pfam" id="PF01471">
    <property type="entry name" value="PG_binding_1"/>
    <property type="match status" value="1"/>
</dbReference>
<evidence type="ECO:0000259" key="8">
    <source>
        <dbReference type="PROSITE" id="PS52029"/>
    </source>
</evidence>
<dbReference type="InterPro" id="IPR052905">
    <property type="entry name" value="LD-transpeptidase_YkuD-like"/>
</dbReference>
<comment type="similarity">
    <text evidence="2">Belongs to the YkuD family.</text>
</comment>
<gene>
    <name evidence="9" type="ORF">SAMN06296052_11573</name>
</gene>
<dbReference type="UniPathway" id="UPA00219"/>
<dbReference type="EMBL" id="FZOQ01000015">
    <property type="protein sequence ID" value="SNS87068.1"/>
    <property type="molecule type" value="Genomic_DNA"/>
</dbReference>
<dbReference type="GO" id="GO:0004180">
    <property type="term" value="F:carboxypeptidase activity"/>
    <property type="evidence" value="ECO:0007669"/>
    <property type="project" value="UniProtKB-ARBA"/>
</dbReference>
<dbReference type="GO" id="GO:0071555">
    <property type="term" value="P:cell wall organization"/>
    <property type="evidence" value="ECO:0007669"/>
    <property type="project" value="UniProtKB-UniRule"/>
</dbReference>
<evidence type="ECO:0000256" key="1">
    <source>
        <dbReference type="ARBA" id="ARBA00004752"/>
    </source>
</evidence>
<dbReference type="SUPFAM" id="SSF47090">
    <property type="entry name" value="PGBD-like"/>
    <property type="match status" value="1"/>
</dbReference>
<keyword evidence="10" id="KW-1185">Reference proteome</keyword>
<dbReference type="InterPro" id="IPR038063">
    <property type="entry name" value="Transpep_catalytic_dom"/>
</dbReference>
<dbReference type="GO" id="GO:0008360">
    <property type="term" value="P:regulation of cell shape"/>
    <property type="evidence" value="ECO:0007669"/>
    <property type="project" value="UniProtKB-UniRule"/>
</dbReference>
<dbReference type="GO" id="GO:0009252">
    <property type="term" value="P:peptidoglycan biosynthetic process"/>
    <property type="evidence" value="ECO:0007669"/>
    <property type="project" value="UniProtKB-UniPathway"/>
</dbReference>
<proteinExistence type="inferred from homology"/>
<evidence type="ECO:0000256" key="2">
    <source>
        <dbReference type="ARBA" id="ARBA00005992"/>
    </source>
</evidence>
<keyword evidence="5 7" id="KW-0573">Peptidoglycan synthesis</keyword>
<keyword evidence="3" id="KW-0808">Transferase</keyword>
<dbReference type="GO" id="GO:0016740">
    <property type="term" value="F:transferase activity"/>
    <property type="evidence" value="ECO:0007669"/>
    <property type="project" value="UniProtKB-KW"/>
</dbReference>
<dbReference type="AlphaFoldDB" id="A0A239I1D4"/>
<evidence type="ECO:0000256" key="4">
    <source>
        <dbReference type="ARBA" id="ARBA00022960"/>
    </source>
</evidence>
<dbReference type="Pfam" id="PF20142">
    <property type="entry name" value="Scaffold"/>
    <property type="match status" value="1"/>
</dbReference>
<evidence type="ECO:0000256" key="3">
    <source>
        <dbReference type="ARBA" id="ARBA00022679"/>
    </source>
</evidence>
<dbReference type="InterPro" id="IPR002477">
    <property type="entry name" value="Peptidoglycan-bd-like"/>
</dbReference>
<dbReference type="RefSeq" id="WP_089320279.1">
    <property type="nucleotide sequence ID" value="NZ_FZOQ01000015.1"/>
</dbReference>
<dbReference type="InterPro" id="IPR036365">
    <property type="entry name" value="PGBD-like_sf"/>
</dbReference>
<feature type="domain" description="L,D-TPase catalytic" evidence="8">
    <location>
        <begin position="330"/>
        <end position="509"/>
    </location>
</feature>
<dbReference type="CDD" id="cd16913">
    <property type="entry name" value="YkuD_like"/>
    <property type="match status" value="1"/>
</dbReference>
<reference evidence="10" key="1">
    <citation type="submission" date="2017-06" db="EMBL/GenBank/DDBJ databases">
        <authorList>
            <person name="Varghese N."/>
            <person name="Submissions S."/>
        </authorList>
    </citation>
    <scope>NUCLEOTIDE SEQUENCE [LARGE SCALE GENOMIC DNA]</scope>
    <source>
        <strain evidence="10">NKM1</strain>
    </source>
</reference>
<protein>
    <submittedName>
        <fullName evidence="9">Murein L,D-transpeptidase YcbB/YkuD</fullName>
    </submittedName>
</protein>
<evidence type="ECO:0000256" key="7">
    <source>
        <dbReference type="PROSITE-ProRule" id="PRU01373"/>
    </source>
</evidence>
<dbReference type="PANTHER" id="PTHR41533">
    <property type="entry name" value="L,D-TRANSPEPTIDASE HI_1667-RELATED"/>
    <property type="match status" value="1"/>
</dbReference>
<name>A0A239I1D4_9BACT</name>
<keyword evidence="6 7" id="KW-0961">Cell wall biogenesis/degradation</keyword>
<feature type="active site" description="Nucleophile" evidence="7">
    <location>
        <position position="484"/>
    </location>
</feature>
<dbReference type="InterPro" id="IPR045380">
    <property type="entry name" value="LD_TPept_scaffold_dom"/>
</dbReference>
<accession>A0A239I1D4</accession>
<feature type="active site" description="Proton donor/acceptor" evidence="7">
    <location>
        <position position="465"/>
    </location>
</feature>
<dbReference type="OrthoDB" id="9778545at2"/>
<comment type="pathway">
    <text evidence="1 7">Cell wall biogenesis; peptidoglycan biosynthesis.</text>
</comment>
<evidence type="ECO:0000313" key="10">
    <source>
        <dbReference type="Proteomes" id="UP000198432"/>
    </source>
</evidence>
<dbReference type="Pfam" id="PF03734">
    <property type="entry name" value="YkuD"/>
    <property type="match status" value="1"/>
</dbReference>
<dbReference type="InterPro" id="IPR005490">
    <property type="entry name" value="LD_TPept_cat_dom"/>
</dbReference>
<dbReference type="Gene3D" id="1.10.101.10">
    <property type="entry name" value="PGBD-like superfamily/PGBD"/>
    <property type="match status" value="1"/>
</dbReference>
<evidence type="ECO:0000256" key="6">
    <source>
        <dbReference type="ARBA" id="ARBA00023316"/>
    </source>
</evidence>